<comment type="caution">
    <text evidence="1">The sequence shown here is derived from an EMBL/GenBank/DDBJ whole genome shotgun (WGS) entry which is preliminary data.</text>
</comment>
<sequence length="115" mass="13081">MGVKQSEHVVCEICISNHLRKGGDSPTIQYFPMVFVLDNSPPHRKLKPFYTKQVSKLKPAAIALEWLPALQEKLHLMAIQHTIFTPLKLQKNEQKLVSDELKQAQSNMVNLGGEY</sequence>
<organism evidence="1 2">
    <name type="scientific">Cucurbita argyrosperma subsp. sororia</name>
    <dbReference type="NCBI Taxonomy" id="37648"/>
    <lineage>
        <taxon>Eukaryota</taxon>
        <taxon>Viridiplantae</taxon>
        <taxon>Streptophyta</taxon>
        <taxon>Embryophyta</taxon>
        <taxon>Tracheophyta</taxon>
        <taxon>Spermatophyta</taxon>
        <taxon>Magnoliopsida</taxon>
        <taxon>eudicotyledons</taxon>
        <taxon>Gunneridae</taxon>
        <taxon>Pentapetalae</taxon>
        <taxon>rosids</taxon>
        <taxon>fabids</taxon>
        <taxon>Cucurbitales</taxon>
        <taxon>Cucurbitaceae</taxon>
        <taxon>Cucurbiteae</taxon>
        <taxon>Cucurbita</taxon>
    </lineage>
</organism>
<dbReference type="AlphaFoldDB" id="A0AAV6N773"/>
<evidence type="ECO:0000313" key="2">
    <source>
        <dbReference type="Proteomes" id="UP000685013"/>
    </source>
</evidence>
<name>A0AAV6N773_9ROSI</name>
<reference evidence="1 2" key="1">
    <citation type="journal article" date="2021" name="Hortic Res">
        <title>The domestication of Cucurbita argyrosperma as revealed by the genome of its wild relative.</title>
        <authorList>
            <person name="Barrera-Redondo J."/>
            <person name="Sanchez-de la Vega G."/>
            <person name="Aguirre-Liguori J.A."/>
            <person name="Castellanos-Morales G."/>
            <person name="Gutierrez-Guerrero Y.T."/>
            <person name="Aguirre-Dugua X."/>
            <person name="Aguirre-Planter E."/>
            <person name="Tenaillon M.I."/>
            <person name="Lira-Saade R."/>
            <person name="Eguiarte L.E."/>
        </authorList>
    </citation>
    <scope>NUCLEOTIDE SEQUENCE [LARGE SCALE GENOMIC DNA]</scope>
    <source>
        <strain evidence="1">JBR-2021</strain>
    </source>
</reference>
<proteinExistence type="predicted"/>
<dbReference type="EMBL" id="JAGKQH010000009">
    <property type="protein sequence ID" value="KAG6592241.1"/>
    <property type="molecule type" value="Genomic_DNA"/>
</dbReference>
<dbReference type="Proteomes" id="UP000685013">
    <property type="component" value="Chromosome 9"/>
</dbReference>
<protein>
    <submittedName>
        <fullName evidence="1">Uncharacterized protein</fullName>
    </submittedName>
</protein>
<gene>
    <name evidence="1" type="ORF">SDJN03_14587</name>
</gene>
<accession>A0AAV6N773</accession>
<keyword evidence="2" id="KW-1185">Reference proteome</keyword>
<evidence type="ECO:0000313" key="1">
    <source>
        <dbReference type="EMBL" id="KAG6592241.1"/>
    </source>
</evidence>
<feature type="non-terminal residue" evidence="1">
    <location>
        <position position="1"/>
    </location>
</feature>